<proteinExistence type="predicted"/>
<feature type="transmembrane region" description="Helical" evidence="1">
    <location>
        <begin position="75"/>
        <end position="96"/>
    </location>
</feature>
<dbReference type="Pfam" id="PF09948">
    <property type="entry name" value="PpoB2"/>
    <property type="match status" value="1"/>
</dbReference>
<accession>A0ABS6PD79</accession>
<feature type="transmembrane region" description="Helical" evidence="1">
    <location>
        <begin position="108"/>
        <end position="131"/>
    </location>
</feature>
<evidence type="ECO:0000313" key="2">
    <source>
        <dbReference type="EMBL" id="MBV4458436.1"/>
    </source>
</evidence>
<dbReference type="InterPro" id="IPR018688">
    <property type="entry name" value="PpoB2-like"/>
</dbReference>
<dbReference type="Proteomes" id="UP000765224">
    <property type="component" value="Unassembled WGS sequence"/>
</dbReference>
<feature type="transmembrane region" description="Helical" evidence="1">
    <location>
        <begin position="137"/>
        <end position="153"/>
    </location>
</feature>
<keyword evidence="1" id="KW-1133">Transmembrane helix</keyword>
<protein>
    <submittedName>
        <fullName evidence="2">DUF2182 domain-containing protein</fullName>
    </submittedName>
</protein>
<sequence>MALAQRLRDAGVDPLASLLWGISLSVFVLMAVNDRVHAGLMQLCVDGSRPMLAEGIAYLRLAGATVDAAALTGGMLTMLVAMMVPALAGPLLHLWFRSLSRHRWRAVALFLLAYFLVWLAACALLFVVALLLVSRTGSALAAASIVLSGGLLWQVSRARRRCLARCHLRPRLSVFGWPALADPLRFGASHGFWCVSTCWALMLLPLCLPAGHLPFMLFAAMWVAHERTKPPTPQAWVVG</sequence>
<evidence type="ECO:0000256" key="1">
    <source>
        <dbReference type="SAM" id="Phobius"/>
    </source>
</evidence>
<dbReference type="EMBL" id="JAHSTS010000001">
    <property type="protein sequence ID" value="MBV4458436.1"/>
    <property type="molecule type" value="Genomic_DNA"/>
</dbReference>
<comment type="caution">
    <text evidence="2">The sequence shown here is derived from an EMBL/GenBank/DDBJ whole genome shotgun (WGS) entry which is preliminary data.</text>
</comment>
<organism evidence="2 3">
    <name type="scientific">Pseudomonas ekonensis</name>
    <dbReference type="NCBI Taxonomy" id="2842353"/>
    <lineage>
        <taxon>Bacteria</taxon>
        <taxon>Pseudomonadati</taxon>
        <taxon>Pseudomonadota</taxon>
        <taxon>Gammaproteobacteria</taxon>
        <taxon>Pseudomonadales</taxon>
        <taxon>Pseudomonadaceae</taxon>
        <taxon>Pseudomonas</taxon>
    </lineage>
</organism>
<gene>
    <name evidence="2" type="ORF">KVG96_10780</name>
</gene>
<name>A0ABS6PD79_9PSED</name>
<keyword evidence="1" id="KW-0812">Transmembrane</keyword>
<reference evidence="2 3" key="1">
    <citation type="submission" date="2021-06" db="EMBL/GenBank/DDBJ databases">
        <title>Updating the genus Pseudomonas: Description of 43 new species and partition of the Pseudomonas putida group.</title>
        <authorList>
            <person name="Girard L."/>
            <person name="Lood C."/>
            <person name="Vandamme P."/>
            <person name="Rokni-Zadeh H."/>
            <person name="Van Noort V."/>
            <person name="Hofte M."/>
            <person name="Lavigne R."/>
            <person name="De Mot R."/>
        </authorList>
    </citation>
    <scope>NUCLEOTIDE SEQUENCE [LARGE SCALE GENOMIC DNA]</scope>
    <source>
        <strain evidence="2 3">COR58</strain>
    </source>
</reference>
<feature type="transmembrane region" description="Helical" evidence="1">
    <location>
        <begin position="12"/>
        <end position="32"/>
    </location>
</feature>
<dbReference type="RefSeq" id="WP_217892030.1">
    <property type="nucleotide sequence ID" value="NZ_JAHSTS010000001.1"/>
</dbReference>
<feature type="transmembrane region" description="Helical" evidence="1">
    <location>
        <begin position="199"/>
        <end position="224"/>
    </location>
</feature>
<evidence type="ECO:0000313" key="3">
    <source>
        <dbReference type="Proteomes" id="UP000765224"/>
    </source>
</evidence>
<keyword evidence="1" id="KW-0472">Membrane</keyword>
<keyword evidence="3" id="KW-1185">Reference proteome</keyword>